<feature type="domain" description="PKD" evidence="7">
    <location>
        <begin position="663"/>
        <end position="748"/>
    </location>
</feature>
<evidence type="ECO:0000259" key="7">
    <source>
        <dbReference type="PROSITE" id="PS50093"/>
    </source>
</evidence>
<keyword evidence="9" id="KW-1185">Reference proteome</keyword>
<dbReference type="eggNOG" id="arCOG03508">
    <property type="taxonomic scope" value="Archaea"/>
</dbReference>
<proteinExistence type="predicted"/>
<dbReference type="GO" id="GO:0005886">
    <property type="term" value="C:plasma membrane"/>
    <property type="evidence" value="ECO:0007669"/>
    <property type="project" value="TreeGrafter"/>
</dbReference>
<evidence type="ECO:0000256" key="6">
    <source>
        <dbReference type="SAM" id="Phobius"/>
    </source>
</evidence>
<dbReference type="PANTHER" id="PTHR46730">
    <property type="entry name" value="POLYCYSTIN-1"/>
    <property type="match status" value="1"/>
</dbReference>
<dbReference type="InterPro" id="IPR012859">
    <property type="entry name" value="Pilin_N_archaeal"/>
</dbReference>
<dbReference type="InterPro" id="IPR035986">
    <property type="entry name" value="PKD_dom_sf"/>
</dbReference>
<accession>N0BAD0</accession>
<dbReference type="InterPro" id="IPR000601">
    <property type="entry name" value="PKD_dom"/>
</dbReference>
<evidence type="ECO:0000256" key="3">
    <source>
        <dbReference type="ARBA" id="ARBA00022737"/>
    </source>
</evidence>
<feature type="domain" description="PKD" evidence="7">
    <location>
        <begin position="262"/>
        <end position="351"/>
    </location>
</feature>
<dbReference type="RefSeq" id="WP_015590143.1">
    <property type="nucleotide sequence ID" value="NC_021169.1"/>
</dbReference>
<feature type="domain" description="PKD" evidence="7">
    <location>
        <begin position="1076"/>
        <end position="1161"/>
    </location>
</feature>
<dbReference type="eggNOG" id="arCOG02420">
    <property type="taxonomic scope" value="Archaea"/>
</dbReference>
<dbReference type="Pfam" id="PF07790">
    <property type="entry name" value="Pilin_N"/>
    <property type="match status" value="1"/>
</dbReference>
<dbReference type="InterPro" id="IPR018765">
    <property type="entry name" value="DUF2341"/>
</dbReference>
<dbReference type="PROSITE" id="PS50093">
    <property type="entry name" value="PKD"/>
    <property type="match status" value="3"/>
</dbReference>
<dbReference type="OrthoDB" id="101984at2157"/>
<dbReference type="eggNOG" id="arCOG03511">
    <property type="taxonomic scope" value="Archaea"/>
</dbReference>
<dbReference type="SUPFAM" id="SSF49299">
    <property type="entry name" value="PKD domain"/>
    <property type="match status" value="3"/>
</dbReference>
<gene>
    <name evidence="8" type="ORF">Asulf_00521</name>
</gene>
<comment type="subcellular location">
    <subcellularLocation>
        <location evidence="1">Membrane</location>
        <topology evidence="1">Multi-pass membrane protein</topology>
    </subcellularLocation>
</comment>
<evidence type="ECO:0000313" key="9">
    <source>
        <dbReference type="Proteomes" id="UP000013307"/>
    </source>
</evidence>
<dbReference type="GeneID" id="56086407"/>
<dbReference type="Pfam" id="PF07705">
    <property type="entry name" value="CARDB"/>
    <property type="match status" value="1"/>
</dbReference>
<evidence type="ECO:0000313" key="8">
    <source>
        <dbReference type="EMBL" id="AGK60544.1"/>
    </source>
</evidence>
<dbReference type="Pfam" id="PF18911">
    <property type="entry name" value="PKD_4"/>
    <property type="match status" value="3"/>
</dbReference>
<dbReference type="InterPro" id="IPR022409">
    <property type="entry name" value="PKD/Chitinase_dom"/>
</dbReference>
<dbReference type="PANTHER" id="PTHR46730:SF1">
    <property type="entry name" value="PLAT DOMAIN-CONTAINING PROTEIN"/>
    <property type="match status" value="1"/>
</dbReference>
<evidence type="ECO:0000256" key="1">
    <source>
        <dbReference type="ARBA" id="ARBA00004141"/>
    </source>
</evidence>
<dbReference type="CDD" id="cd00146">
    <property type="entry name" value="PKD"/>
    <property type="match status" value="3"/>
</dbReference>
<evidence type="ECO:0000256" key="5">
    <source>
        <dbReference type="ARBA" id="ARBA00023136"/>
    </source>
</evidence>
<dbReference type="EMBL" id="CP005290">
    <property type="protein sequence ID" value="AGK60544.1"/>
    <property type="molecule type" value="Genomic_DNA"/>
</dbReference>
<dbReference type="InterPro" id="IPR013783">
    <property type="entry name" value="Ig-like_fold"/>
</dbReference>
<dbReference type="KEGG" id="ast:Asulf_00521"/>
<dbReference type="GO" id="GO:0005261">
    <property type="term" value="F:monoatomic cation channel activity"/>
    <property type="evidence" value="ECO:0007669"/>
    <property type="project" value="TreeGrafter"/>
</dbReference>
<dbReference type="eggNOG" id="arCOG03553">
    <property type="taxonomic scope" value="Archaea"/>
</dbReference>
<keyword evidence="4 6" id="KW-1133">Transmembrane helix</keyword>
<dbReference type="SMART" id="SM00089">
    <property type="entry name" value="PKD"/>
    <property type="match status" value="3"/>
</dbReference>
<keyword evidence="5 6" id="KW-0472">Membrane</keyword>
<feature type="transmembrane region" description="Helical" evidence="6">
    <location>
        <begin position="20"/>
        <end position="42"/>
    </location>
</feature>
<dbReference type="GO" id="GO:0006816">
    <property type="term" value="P:calcium ion transport"/>
    <property type="evidence" value="ECO:0007669"/>
    <property type="project" value="TreeGrafter"/>
</dbReference>
<dbReference type="eggNOG" id="arCOG07581">
    <property type="taxonomic scope" value="Archaea"/>
</dbReference>
<dbReference type="eggNOG" id="arCOG09173">
    <property type="taxonomic scope" value="Archaea"/>
</dbReference>
<dbReference type="InterPro" id="IPR011635">
    <property type="entry name" value="CARDB"/>
</dbReference>
<dbReference type="STRING" id="387631.Asulf_00521"/>
<dbReference type="Proteomes" id="UP000013307">
    <property type="component" value="Chromosome"/>
</dbReference>
<name>N0BAD0_9EURY</name>
<evidence type="ECO:0000256" key="4">
    <source>
        <dbReference type="ARBA" id="ARBA00022989"/>
    </source>
</evidence>
<reference evidence="8 9" key="1">
    <citation type="journal article" date="2013" name="Genome Announc.">
        <title>Complete Genome Sequence of the Thermophilic and Facultatively Chemolithoautotrophic Sulfate Reducer Archaeoglobus sulfaticallidus Strain PM70-1T.</title>
        <authorList>
            <person name="Stokke R."/>
            <person name="Hocking W.P."/>
            <person name="Steinsbu B.O."/>
            <person name="Steen I.H."/>
        </authorList>
    </citation>
    <scope>NUCLEOTIDE SEQUENCE [LARGE SCALE GENOMIC DNA]</scope>
    <source>
        <strain evidence="8">PM70-1</strain>
    </source>
</reference>
<dbReference type="HOGENOM" id="CLU_247947_0_0_2"/>
<evidence type="ECO:0000256" key="2">
    <source>
        <dbReference type="ARBA" id="ARBA00022692"/>
    </source>
</evidence>
<sequence>MKSWMKFSGDDRAVSELISIILMIAITVGAFSVIAVSIYSFLQTPPSKHADFQAEKIGDELVIYHTGGEELSGDDIIIFEAGSIKIERTINDCLAGNGCYFYDVNDDGKWNLGEKIVFKTSGYENVGVMIISEEANQVLFSMPAEALPEKDLTISLKVSNANPEVNEEITIYADVMNVGSEDINESFTVRFYYDSIEIYNEIINGLTSQSVEHISFSYTPTSTGQHVIKGVVDADGAIVEDNENNNVSSKTISVSEPANNPPVAAFTYTPATPLVGDIITFNASSSYDPDGDKITDYIWDFGDGDTATGVVTTHSYSSPGTYDVTLTVYDERGGVNSTTVAIEVIESICELPGWDYRKAITITNQNSFSLTDYQIKIELNSSNFDFTKANSDGSDIRFTESDGSTFLNYWIESWDPSNQTATIWVKVNIPASTSKTIYMYYGNSSATSMSNGDSTFVFFDDFEGTSLNTTKWATNTDTYQVENGAIRLWGSWNDGAYLNTRDSFSGSFVVEGRWRLSTTSKDVDLAVVFAEYSNSYMWESTSITCTYDSQSTSRPYYQKDLNVKGTHVDWGPEIESSDWQKFRIIFTQSYINYWDSWSAENSAKPSLEYSGSTFSTFYLGIAADSDSTSRYGYIDYIFMRKYVENEPSVVISATETDCTVPSPTADFTFTPSTPQVNEEITFNASSSTPSEPGGSITNYHWDFGDGNVIDTTSPTITHTYSSANTYSVTLTVTDSLGRQDSVTKQVEVLEASVCELPGWDYRKAITITNQNSFSLTDYQIKIELNSSNFDFTKANSDGSDIRFTESDGSTFLNYWIESWDPSNQTATIWVKVNIPASTSKTIYMYYGNSSATSMSNPEKTMFLYENFESDPGNLYGDAYYDSANRYVVLTRPLIFQTGYMVYNSVPTNPTGFYAKFYFKSGGGRGADALWMGAYDTDYTGTREDIVDGGYHFTYDEYNDRIAFTKSTTDNGAPIAYYSIDGSQIANLEWHLAEIYFWYDGKANTRIYLDGSEVASSSDTNPQINVINGVGKIIFGGRTGALTNYHIIGNGLLYIAKYTPNVGYTIEDADTQCLPSPTADFTFTPSTPQVNEEITFNASSSTPSEPGGSITNYHWDFGDGNVIDTTSPTITHTYSSANTYSVTLTVTDSLGRQDSVTKQVEVSETLFDPGFAYEDVNGNLMYDPGVDVQILASEIQDGVYDAGSNGLVIPPSVGDITASSIYFKGRDVVVSVDLTASKGVEIIGSDSVDITGVSVSSTNYNRDVVIQAGKILANGTDITAHGEVFLKATNIYISDSTIDTSSEYNMKISIDATNYVFANNATLKSQAKIDLGGNSLSGDGMSIDNSKAYDMKVNIVFLEDISLNNANIVSQGVVTINAGTQLTASDIKIDNTKAYNKKVEIYSSGDLNITGGEIRSKGNVLIQTYGGDLIANAIHVDSSGAYSKDITFKAENDIYLNSSKLVTNKGDLKAKVTGSPASQRTVYVDQAEFYDKDNKLEVSPKSVKVVGTPKHGGIKYK</sequence>
<protein>
    <recommendedName>
        <fullName evidence="7">PKD domain-containing protein</fullName>
    </recommendedName>
</protein>
<organism evidence="8 9">
    <name type="scientific">Archaeoglobus sulfaticallidus PM70-1</name>
    <dbReference type="NCBI Taxonomy" id="387631"/>
    <lineage>
        <taxon>Archaea</taxon>
        <taxon>Methanobacteriati</taxon>
        <taxon>Methanobacteriota</taxon>
        <taxon>Archaeoglobi</taxon>
        <taxon>Archaeoglobales</taxon>
        <taxon>Archaeoglobaceae</taxon>
        <taxon>Archaeoglobus</taxon>
    </lineage>
</organism>
<keyword evidence="2 6" id="KW-0812">Transmembrane</keyword>
<dbReference type="Pfam" id="PF10102">
    <property type="entry name" value="DUF2341"/>
    <property type="match status" value="2"/>
</dbReference>
<keyword evidence="3" id="KW-0677">Repeat</keyword>
<dbReference type="Gene3D" id="2.60.40.10">
    <property type="entry name" value="Immunoglobulins"/>
    <property type="match status" value="4"/>
</dbReference>